<feature type="compositionally biased region" description="Basic and acidic residues" evidence="1">
    <location>
        <begin position="214"/>
        <end position="226"/>
    </location>
</feature>
<evidence type="ECO:0000256" key="1">
    <source>
        <dbReference type="SAM" id="MobiDB-lite"/>
    </source>
</evidence>
<feature type="compositionally biased region" description="Basic residues" evidence="1">
    <location>
        <begin position="316"/>
        <end position="327"/>
    </location>
</feature>
<feature type="compositionally biased region" description="Basic residues" evidence="1">
    <location>
        <begin position="506"/>
        <end position="519"/>
    </location>
</feature>
<dbReference type="VEuPathDB" id="TriTrypDB:LdCL_360035500"/>
<gene>
    <name evidence="2" type="ORF">LDHU3_36.4060</name>
</gene>
<reference evidence="2" key="1">
    <citation type="submission" date="2020-06" db="EMBL/GenBank/DDBJ databases">
        <authorList>
            <person name="Camacho E."/>
            <person name="Gonzalez-de la Fuente S."/>
            <person name="Rastrojo A."/>
            <person name="Peiro-Pastor R."/>
            <person name="Solana JC."/>
            <person name="Tabera L."/>
            <person name="Gamarro F."/>
            <person name="Carrasco-Ramiro F."/>
            <person name="Requena JM."/>
            <person name="Aguado B."/>
        </authorList>
    </citation>
    <scope>NUCLEOTIDE SEQUENCE</scope>
</reference>
<feature type="region of interest" description="Disordered" evidence="1">
    <location>
        <begin position="1"/>
        <end position="399"/>
    </location>
</feature>
<dbReference type="VEuPathDB" id="TriTrypDB:LdBPK_362910.1"/>
<feature type="compositionally biased region" description="Basic and acidic residues" evidence="1">
    <location>
        <begin position="68"/>
        <end position="83"/>
    </location>
</feature>
<dbReference type="Proteomes" id="UP000601710">
    <property type="component" value="Chromosome 36"/>
</dbReference>
<feature type="region of interest" description="Disordered" evidence="1">
    <location>
        <begin position="478"/>
        <end position="588"/>
    </location>
</feature>
<feature type="compositionally biased region" description="Low complexity" evidence="1">
    <location>
        <begin position="257"/>
        <end position="268"/>
    </location>
</feature>
<dbReference type="VEuPathDB" id="TriTrypDB:LDHU3_36.4060"/>
<dbReference type="AlphaFoldDB" id="A0A6J8FQ48"/>
<proteinExistence type="predicted"/>
<organism evidence="2 3">
    <name type="scientific">Leishmania donovani</name>
    <dbReference type="NCBI Taxonomy" id="5661"/>
    <lineage>
        <taxon>Eukaryota</taxon>
        <taxon>Discoba</taxon>
        <taxon>Euglenozoa</taxon>
        <taxon>Kinetoplastea</taxon>
        <taxon>Metakinetoplastina</taxon>
        <taxon>Trypanosomatida</taxon>
        <taxon>Trypanosomatidae</taxon>
        <taxon>Leishmaniinae</taxon>
        <taxon>Leishmania</taxon>
    </lineage>
</organism>
<evidence type="ECO:0000313" key="2">
    <source>
        <dbReference type="EMBL" id="CAC5434864.1"/>
    </source>
</evidence>
<feature type="compositionally biased region" description="Basic residues" evidence="1">
    <location>
        <begin position="117"/>
        <end position="140"/>
    </location>
</feature>
<feature type="compositionally biased region" description="Basic residues" evidence="1">
    <location>
        <begin position="334"/>
        <end position="345"/>
    </location>
</feature>
<feature type="compositionally biased region" description="Low complexity" evidence="1">
    <location>
        <begin position="87"/>
        <end position="96"/>
    </location>
</feature>
<sequence>MSARRASSQHRDRPQSSSRRRYYEDEDYMQPRDERTSHPTLHWHHSSPQQKPHRPSSASKQRKGLSHVSRELHQYLKDDHAPEDGVPPLRRQSTQPPRRRSSPTCHYNGGNGGERVCHRRAVSLTSPRRRSTPHRRRSSSRHAASVYPALRTAPVAVGDGKRASPRRSARTSTDGTPRRSRRQHEPSHVGYDSVARSPRQRHRRSSASPHRSHTSKESPIHPERRAPSSSRKSRHASTEPHARSSQGSVRCHRHSHTTSSTAPAPATEAAHRHDALRYRSSRQAEVAAKREATPHRSRRNSRAKAGGSAEKEARSPRRHTSVHRSRSSRPESRHHSKRRHRHHRTSTPNSVDEGSRHPRHTSLFRPLAEDPYTAPPPLTGSTYIRSAADSHTTGRPRSGSHIEVISVHSACQVPANGWSHSCSNTAHSPRRPYDNGPPVVIPSPRGQQIMQRIDSTRHWLQNMKDEVKKVRERELQQVEDVARSRATRHSARKEYLDSTSPAGSACRHRTSSTGSRRHTRGETHAAVQVTSRQDAGEAIPPTASSERSHRASEQVSPPTREKRHRSSQWHLRRPTAPAAAPRAPAPDPDLFRALMDSVSSSREEGIDYPILSFMSFLDGNTFDSTASLCQYNVDLADSLSDQHLDILRAAVFDHDEEAFAELLYGDDVEAEIGGAAAALGHSDDPTVQHELVVLQREAVRRFNDKCAKALQALLSAEGGLAEAVQVAASQLERQAYQADGSLVIVP</sequence>
<feature type="region of interest" description="Disordered" evidence="1">
    <location>
        <begin position="421"/>
        <end position="445"/>
    </location>
</feature>
<accession>A0A6J8FQ48</accession>
<feature type="compositionally biased region" description="Polar residues" evidence="1">
    <location>
        <begin position="379"/>
        <end position="395"/>
    </location>
</feature>
<protein>
    <submittedName>
        <fullName evidence="2">Hypothetical_protein_conserved</fullName>
    </submittedName>
</protein>
<feature type="compositionally biased region" description="Basic residues" evidence="1">
    <location>
        <begin position="198"/>
        <end position="213"/>
    </location>
</feature>
<feature type="compositionally biased region" description="Basic residues" evidence="1">
    <location>
        <begin position="561"/>
        <end position="573"/>
    </location>
</feature>
<dbReference type="EMBL" id="LR812656">
    <property type="protein sequence ID" value="CAC5434864.1"/>
    <property type="molecule type" value="Genomic_DNA"/>
</dbReference>
<name>A0A6J8FQ48_LEIDO</name>
<evidence type="ECO:0000313" key="3">
    <source>
        <dbReference type="Proteomes" id="UP000601710"/>
    </source>
</evidence>